<evidence type="ECO:0000256" key="1">
    <source>
        <dbReference type="ARBA" id="ARBA00009054"/>
    </source>
</evidence>
<keyword evidence="8" id="KW-1185">Reference proteome</keyword>
<dbReference type="RefSeq" id="WP_343185077.1">
    <property type="nucleotide sequence ID" value="NZ_JBCITM010000003.1"/>
</dbReference>
<dbReference type="CDD" id="cd00446">
    <property type="entry name" value="GrpE"/>
    <property type="match status" value="1"/>
</dbReference>
<evidence type="ECO:0000256" key="4">
    <source>
        <dbReference type="RuleBase" id="RU004478"/>
    </source>
</evidence>
<keyword evidence="3" id="KW-0346">Stress response</keyword>
<gene>
    <name evidence="3 7" type="primary">grpE</name>
    <name evidence="7" type="ORF">AAIG11_04625</name>
</gene>
<dbReference type="InterPro" id="IPR013805">
    <property type="entry name" value="GrpE_CC"/>
</dbReference>
<dbReference type="PRINTS" id="PR00773">
    <property type="entry name" value="GRPEPROTEIN"/>
</dbReference>
<dbReference type="InterPro" id="IPR009012">
    <property type="entry name" value="GrpE_head"/>
</dbReference>
<dbReference type="Pfam" id="PF01025">
    <property type="entry name" value="GrpE"/>
    <property type="match status" value="1"/>
</dbReference>
<evidence type="ECO:0000256" key="5">
    <source>
        <dbReference type="SAM" id="Coils"/>
    </source>
</evidence>
<dbReference type="NCBIfam" id="NF010738">
    <property type="entry name" value="PRK14140.1"/>
    <property type="match status" value="1"/>
</dbReference>
<accession>A0ABU9VRR4</accession>
<keyword evidence="5" id="KW-0175">Coiled coil</keyword>
<comment type="subcellular location">
    <subcellularLocation>
        <location evidence="3">Cytoplasm</location>
    </subcellularLocation>
</comment>
<dbReference type="InterPro" id="IPR000740">
    <property type="entry name" value="GrpE"/>
</dbReference>
<feature type="region of interest" description="Disordered" evidence="6">
    <location>
        <begin position="1"/>
        <end position="54"/>
    </location>
</feature>
<keyword evidence="3" id="KW-0963">Cytoplasm</keyword>
<feature type="coiled-coil region" evidence="5">
    <location>
        <begin position="55"/>
        <end position="89"/>
    </location>
</feature>
<evidence type="ECO:0000313" key="8">
    <source>
        <dbReference type="Proteomes" id="UP001407405"/>
    </source>
</evidence>
<comment type="function">
    <text evidence="3">Participates actively in the response to hyperosmotic and heat shock by preventing the aggregation of stress-denatured proteins, in association with DnaK and GrpE. It is the nucleotide exchange factor for DnaK and may function as a thermosensor. Unfolded proteins bind initially to DnaJ; upon interaction with the DnaJ-bound protein, DnaK hydrolyzes its bound ATP, resulting in the formation of a stable complex. GrpE releases ADP from DnaK; ATP binding to DnaK triggers the release of the substrate protein, thus completing the reaction cycle. Several rounds of ATP-dependent interactions between DnaJ, DnaK and GrpE are required for fully efficient folding.</text>
</comment>
<evidence type="ECO:0000313" key="7">
    <source>
        <dbReference type="EMBL" id="MEN1759749.1"/>
    </source>
</evidence>
<evidence type="ECO:0000256" key="3">
    <source>
        <dbReference type="HAMAP-Rule" id="MF_01151"/>
    </source>
</evidence>
<organism evidence="7 8">
    <name type="scientific">Anoxynatronum sibiricum</name>
    <dbReference type="NCBI Taxonomy" id="210623"/>
    <lineage>
        <taxon>Bacteria</taxon>
        <taxon>Bacillati</taxon>
        <taxon>Bacillota</taxon>
        <taxon>Clostridia</taxon>
        <taxon>Eubacteriales</taxon>
        <taxon>Clostridiaceae</taxon>
        <taxon>Anoxynatronum</taxon>
    </lineage>
</organism>
<proteinExistence type="inferred from homology"/>
<evidence type="ECO:0000256" key="2">
    <source>
        <dbReference type="ARBA" id="ARBA00023186"/>
    </source>
</evidence>
<dbReference type="Gene3D" id="2.30.22.10">
    <property type="entry name" value="Head domain of nucleotide exchange factor GrpE"/>
    <property type="match status" value="1"/>
</dbReference>
<reference evidence="7 8" key="1">
    <citation type="submission" date="2024-04" db="EMBL/GenBank/DDBJ databases">
        <title>Genome sequencing and metabolic network reconstruction of aminoacids and betaine degradation by Anoxynatronum sibiricum.</title>
        <authorList>
            <person name="Detkova E.N."/>
            <person name="Boltjanskaja Y.V."/>
            <person name="Mardanov A.V."/>
            <person name="Kevbrin V."/>
        </authorList>
    </citation>
    <scope>NUCLEOTIDE SEQUENCE [LARGE SCALE GENOMIC DNA]</scope>
    <source>
        <strain evidence="7 8">Z-7981</strain>
    </source>
</reference>
<name>A0ABU9VRR4_9CLOT</name>
<comment type="subunit">
    <text evidence="3">Homodimer.</text>
</comment>
<comment type="similarity">
    <text evidence="1 3 4">Belongs to the GrpE family.</text>
</comment>
<feature type="compositionally biased region" description="Polar residues" evidence="6">
    <location>
        <begin position="35"/>
        <end position="49"/>
    </location>
</feature>
<dbReference type="SUPFAM" id="SSF51064">
    <property type="entry name" value="Head domain of nucleotide exchange factor GrpE"/>
    <property type="match status" value="1"/>
</dbReference>
<keyword evidence="2 3" id="KW-0143">Chaperone</keyword>
<dbReference type="SUPFAM" id="SSF58014">
    <property type="entry name" value="Coiled-coil domain of nucleotide exchange factor GrpE"/>
    <property type="match status" value="1"/>
</dbReference>
<dbReference type="EMBL" id="JBCITM010000003">
    <property type="protein sequence ID" value="MEN1759749.1"/>
    <property type="molecule type" value="Genomic_DNA"/>
</dbReference>
<comment type="caution">
    <text evidence="7">The sequence shown here is derived from an EMBL/GenBank/DDBJ whole genome shotgun (WGS) entry which is preliminary data.</text>
</comment>
<dbReference type="Gene3D" id="3.90.20.20">
    <property type="match status" value="1"/>
</dbReference>
<dbReference type="PANTHER" id="PTHR21237">
    <property type="entry name" value="GRPE PROTEIN"/>
    <property type="match status" value="1"/>
</dbReference>
<dbReference type="PANTHER" id="PTHR21237:SF23">
    <property type="entry name" value="GRPE PROTEIN HOMOLOG, MITOCHONDRIAL"/>
    <property type="match status" value="1"/>
</dbReference>
<dbReference type="HAMAP" id="MF_01151">
    <property type="entry name" value="GrpE"/>
    <property type="match status" value="1"/>
</dbReference>
<sequence>MKKKEQNQAQEQSERAEPDASMQDKSGSEEVDPLSPSSTEPEAQANEETPQLERIESLETALQESEDRLLRLQAEFLNFKRRVEKEKAELHSFGCENLAKDLLPVLDNFERALESVQETDPQIYKGIEMIHHQMIEALKKHDIKEIEALGQPFDMHEHHAVMTEETTEEEQKNNVALVMQKGYRMKSRVLRPSMVKVYQ</sequence>
<evidence type="ECO:0000256" key="6">
    <source>
        <dbReference type="SAM" id="MobiDB-lite"/>
    </source>
</evidence>
<protein>
    <recommendedName>
        <fullName evidence="3">Protein GrpE</fullName>
    </recommendedName>
    <alternativeName>
        <fullName evidence="3">HSP-70 cofactor</fullName>
    </alternativeName>
</protein>
<dbReference type="Proteomes" id="UP001407405">
    <property type="component" value="Unassembled WGS sequence"/>
</dbReference>
<feature type="compositionally biased region" description="Basic and acidic residues" evidence="6">
    <location>
        <begin position="1"/>
        <end position="18"/>
    </location>
</feature>